<evidence type="ECO:0000259" key="4">
    <source>
        <dbReference type="PROSITE" id="PS50404"/>
    </source>
</evidence>
<dbReference type="InterPro" id="IPR010987">
    <property type="entry name" value="Glutathione-S-Trfase_C-like"/>
</dbReference>
<proteinExistence type="predicted"/>
<dbReference type="SFLD" id="SFLDG01205">
    <property type="entry name" value="AMPS.1"/>
    <property type="match status" value="1"/>
</dbReference>
<dbReference type="CDD" id="cd03039">
    <property type="entry name" value="GST_N_Sigma_like"/>
    <property type="match status" value="1"/>
</dbReference>
<evidence type="ECO:0000259" key="5">
    <source>
        <dbReference type="PROSITE" id="PS50405"/>
    </source>
</evidence>
<dbReference type="FunFam" id="3.40.30.10:FF:000035">
    <property type="entry name" value="hematopoietic prostaglandin D synthase"/>
    <property type="match status" value="1"/>
</dbReference>
<dbReference type="Pfam" id="PF02798">
    <property type="entry name" value="GST_N"/>
    <property type="match status" value="1"/>
</dbReference>
<dbReference type="GO" id="GO:0004364">
    <property type="term" value="F:glutathione transferase activity"/>
    <property type="evidence" value="ECO:0007669"/>
    <property type="project" value="UniProtKB-EC"/>
</dbReference>
<dbReference type="SFLD" id="SFLDG00363">
    <property type="entry name" value="AMPS_(cytGST):_Alpha-__Mu-__Pi"/>
    <property type="match status" value="1"/>
</dbReference>
<dbReference type="PANTHER" id="PTHR11571">
    <property type="entry name" value="GLUTATHIONE S-TRANSFERASE"/>
    <property type="match status" value="1"/>
</dbReference>
<comment type="catalytic activity">
    <reaction evidence="3">
        <text>RX + glutathione = an S-substituted glutathione + a halide anion + H(+)</text>
        <dbReference type="Rhea" id="RHEA:16437"/>
        <dbReference type="ChEBI" id="CHEBI:15378"/>
        <dbReference type="ChEBI" id="CHEBI:16042"/>
        <dbReference type="ChEBI" id="CHEBI:17792"/>
        <dbReference type="ChEBI" id="CHEBI:57925"/>
        <dbReference type="ChEBI" id="CHEBI:90779"/>
        <dbReference type="EC" id="2.5.1.18"/>
    </reaction>
</comment>
<dbReference type="InterPro" id="IPR004046">
    <property type="entry name" value="GST_C"/>
</dbReference>
<evidence type="ECO:0000313" key="6">
    <source>
        <dbReference type="EMBL" id="CAH1248723.1"/>
    </source>
</evidence>
<dbReference type="PANTHER" id="PTHR11571:SF224">
    <property type="entry name" value="HEMATOPOIETIC PROSTAGLANDIN D SYNTHASE"/>
    <property type="match status" value="1"/>
</dbReference>
<dbReference type="Proteomes" id="UP000838412">
    <property type="component" value="Chromosome 17"/>
</dbReference>
<dbReference type="FunFam" id="1.20.1050.10:FF:000030">
    <property type="entry name" value="Glutathione S-transferase S1"/>
    <property type="match status" value="1"/>
</dbReference>
<dbReference type="InterPro" id="IPR004045">
    <property type="entry name" value="Glutathione_S-Trfase_N"/>
</dbReference>
<sequence length="204" mass="22723">MPSYKLIYFDGRGRGEIARLLFAAGGIKYEDNRIPPTAEAWGEFKPKTLMGQLPMLEVDGTMICQSLAIARLIAKEVGMAGQTDLEQARADMIVDGVEDLGTKMNEIFKEKDESKKEEKKKEFAENTIQPAMGHFEKLASSDGYFVGNSLTWADVAFYSKMLFLGGEIGDDPLKGHVNLTKVRDNVTSNPGIAKWVKERPETPW</sequence>
<dbReference type="InterPro" id="IPR050213">
    <property type="entry name" value="GST_superfamily"/>
</dbReference>
<reference evidence="6" key="1">
    <citation type="submission" date="2022-01" db="EMBL/GenBank/DDBJ databases">
        <authorList>
            <person name="Braso-Vives M."/>
        </authorList>
    </citation>
    <scope>NUCLEOTIDE SEQUENCE</scope>
</reference>
<dbReference type="PROSITE" id="PS50405">
    <property type="entry name" value="GST_CTER"/>
    <property type="match status" value="1"/>
</dbReference>
<dbReference type="PROSITE" id="PS50404">
    <property type="entry name" value="GST_NTER"/>
    <property type="match status" value="1"/>
</dbReference>
<dbReference type="InterPro" id="IPR036282">
    <property type="entry name" value="Glutathione-S-Trfase_C_sf"/>
</dbReference>
<evidence type="ECO:0000256" key="3">
    <source>
        <dbReference type="ARBA" id="ARBA00047960"/>
    </source>
</evidence>
<dbReference type="Pfam" id="PF14497">
    <property type="entry name" value="GST_C_3"/>
    <property type="match status" value="1"/>
</dbReference>
<feature type="domain" description="GST N-terminal" evidence="4">
    <location>
        <begin position="2"/>
        <end position="81"/>
    </location>
</feature>
<keyword evidence="7" id="KW-1185">Reference proteome</keyword>
<dbReference type="EC" id="2.5.1.18" evidence="1"/>
<evidence type="ECO:0000256" key="2">
    <source>
        <dbReference type="ARBA" id="ARBA00022679"/>
    </source>
</evidence>
<accession>A0A8K0EF98</accession>
<name>A0A8K0EF98_BRALA</name>
<dbReference type="OrthoDB" id="414243at2759"/>
<evidence type="ECO:0000313" key="7">
    <source>
        <dbReference type="Proteomes" id="UP000838412"/>
    </source>
</evidence>
<dbReference type="GO" id="GO:0006749">
    <property type="term" value="P:glutathione metabolic process"/>
    <property type="evidence" value="ECO:0007669"/>
    <property type="project" value="TreeGrafter"/>
</dbReference>
<gene>
    <name evidence="6" type="primary">HPGDS</name>
    <name evidence="6" type="ORF">BLAG_LOCUS10030</name>
</gene>
<organism evidence="6 7">
    <name type="scientific">Branchiostoma lanceolatum</name>
    <name type="common">Common lancelet</name>
    <name type="synonym">Amphioxus lanceolatum</name>
    <dbReference type="NCBI Taxonomy" id="7740"/>
    <lineage>
        <taxon>Eukaryota</taxon>
        <taxon>Metazoa</taxon>
        <taxon>Chordata</taxon>
        <taxon>Cephalochordata</taxon>
        <taxon>Leptocardii</taxon>
        <taxon>Amphioxiformes</taxon>
        <taxon>Branchiostomatidae</taxon>
        <taxon>Branchiostoma</taxon>
    </lineage>
</organism>
<dbReference type="Gene3D" id="3.40.30.10">
    <property type="entry name" value="Glutaredoxin"/>
    <property type="match status" value="1"/>
</dbReference>
<dbReference type="InterPro" id="IPR036249">
    <property type="entry name" value="Thioredoxin-like_sf"/>
</dbReference>
<protein>
    <recommendedName>
        <fullName evidence="1">glutathione transferase</fullName>
        <ecNumber evidence="1">2.5.1.18</ecNumber>
    </recommendedName>
</protein>
<dbReference type="InterPro" id="IPR040079">
    <property type="entry name" value="Glutathione_S-Trfase"/>
</dbReference>
<dbReference type="Gene3D" id="1.20.1050.10">
    <property type="match status" value="1"/>
</dbReference>
<evidence type="ECO:0000256" key="1">
    <source>
        <dbReference type="ARBA" id="ARBA00012452"/>
    </source>
</evidence>
<feature type="domain" description="GST C-terminal" evidence="5">
    <location>
        <begin position="83"/>
        <end position="204"/>
    </location>
</feature>
<dbReference type="AlphaFoldDB" id="A0A8K0EF98"/>
<dbReference type="EMBL" id="OV696702">
    <property type="protein sequence ID" value="CAH1248723.1"/>
    <property type="molecule type" value="Genomic_DNA"/>
</dbReference>
<dbReference type="SUPFAM" id="SSF47616">
    <property type="entry name" value="GST C-terminal domain-like"/>
    <property type="match status" value="1"/>
</dbReference>
<dbReference type="SFLD" id="SFLDS00019">
    <property type="entry name" value="Glutathione_Transferase_(cytos"/>
    <property type="match status" value="1"/>
</dbReference>
<dbReference type="CDD" id="cd03192">
    <property type="entry name" value="GST_C_Sigma_like"/>
    <property type="match status" value="1"/>
</dbReference>
<keyword evidence="2" id="KW-0808">Transferase</keyword>
<dbReference type="SUPFAM" id="SSF52833">
    <property type="entry name" value="Thioredoxin-like"/>
    <property type="match status" value="1"/>
</dbReference>